<keyword evidence="2" id="KW-1185">Reference proteome</keyword>
<dbReference type="InterPro" id="IPR019861">
    <property type="entry name" value="PorP/SprF_Bacteroidetes"/>
</dbReference>
<organism evidence="1 2">
    <name type="scientific">Winogradskyella ouciana</name>
    <dbReference type="NCBI Taxonomy" id="2608631"/>
    <lineage>
        <taxon>Bacteria</taxon>
        <taxon>Pseudomonadati</taxon>
        <taxon>Bacteroidota</taxon>
        <taxon>Flavobacteriia</taxon>
        <taxon>Flavobacteriales</taxon>
        <taxon>Flavobacteriaceae</taxon>
        <taxon>Winogradskyella</taxon>
    </lineage>
</organism>
<accession>A0A7K1GD31</accession>
<protein>
    <submittedName>
        <fullName evidence="1">Type IX secretion system membrane protein PorP/SprF</fullName>
    </submittedName>
</protein>
<proteinExistence type="predicted"/>
<comment type="caution">
    <text evidence="1">The sequence shown here is derived from an EMBL/GenBank/DDBJ whole genome shotgun (WGS) entry which is preliminary data.</text>
</comment>
<dbReference type="AlphaFoldDB" id="A0A7K1GD31"/>
<dbReference type="EMBL" id="WJYA01000005">
    <property type="protein sequence ID" value="MTE26945.1"/>
    <property type="molecule type" value="Genomic_DNA"/>
</dbReference>
<dbReference type="Proteomes" id="UP000447545">
    <property type="component" value="Unassembled WGS sequence"/>
</dbReference>
<dbReference type="Pfam" id="PF11751">
    <property type="entry name" value="PorP_SprF"/>
    <property type="match status" value="1"/>
</dbReference>
<sequence length="317" mass="35391">MDIFNSLIAYNLNKMNTMNFYKNTLIIVAILLFGSVYAQQEPNYTLYRYTMNVINPAYAGADGKTSLTSNIRSQWVNVEGAPETQSFFYSQPIGDKIGVGVSLVADQVFIESQTSFNIDFSYRLQISEATDLFLGLKAGGSTYDINRDNLSNFGFQSDPALSNIDTGFRPNFGAGAYLMNDDYFVSLSVPSILSSERIDESEGRVTQATEEAHVYLSGGYNFSISENTEFRPSTIIRYVSGTPLSADITAAFRFYKRFEVGAAYRTDEAFAGLMMVNLADWMDIGYAYESSTRDDISNMSNGTHEVLVRFNFKNKSD</sequence>
<reference evidence="1 2" key="1">
    <citation type="submission" date="2019-11" db="EMBL/GenBank/DDBJ databases">
        <title>Winogradskyella ouciana sp. nov., isolated from the hadal seawater of the Mariana Trench.</title>
        <authorList>
            <person name="Liu R."/>
        </authorList>
    </citation>
    <scope>NUCLEOTIDE SEQUENCE [LARGE SCALE GENOMIC DNA]</scope>
    <source>
        <strain evidence="1 2">ZXX205</strain>
    </source>
</reference>
<gene>
    <name evidence="1" type="ORF">F1003_08390</name>
</gene>
<evidence type="ECO:0000313" key="2">
    <source>
        <dbReference type="Proteomes" id="UP000447545"/>
    </source>
</evidence>
<evidence type="ECO:0000313" key="1">
    <source>
        <dbReference type="EMBL" id="MTE26945.1"/>
    </source>
</evidence>
<name>A0A7K1GD31_9FLAO</name>
<dbReference type="NCBIfam" id="TIGR03519">
    <property type="entry name" value="T9SS_PorP_fam"/>
    <property type="match status" value="1"/>
</dbReference>